<reference evidence="3 4" key="1">
    <citation type="submission" date="2019-05" db="EMBL/GenBank/DDBJ databases">
        <title>Another draft genome of Portunus trituberculatus and its Hox gene families provides insights of decapod evolution.</title>
        <authorList>
            <person name="Jeong J.-H."/>
            <person name="Song I."/>
            <person name="Kim S."/>
            <person name="Choi T."/>
            <person name="Kim D."/>
            <person name="Ryu S."/>
            <person name="Kim W."/>
        </authorList>
    </citation>
    <scope>NUCLEOTIDE SEQUENCE [LARGE SCALE GENOMIC DNA]</scope>
    <source>
        <tissue evidence="3">Muscle</tissue>
    </source>
</reference>
<sequence>MKWQNTSNYILVNPGKGFAADQPSAPSPSIPTNQPLPSPLPALTLTLPVLIPSLVALTITWRALTITWRCTQPSSSVS</sequence>
<keyword evidence="2" id="KW-1133">Transmembrane helix</keyword>
<keyword evidence="4" id="KW-1185">Reference proteome</keyword>
<feature type="transmembrane region" description="Helical" evidence="2">
    <location>
        <begin position="42"/>
        <end position="64"/>
    </location>
</feature>
<evidence type="ECO:0000313" key="3">
    <source>
        <dbReference type="EMBL" id="MPC85770.1"/>
    </source>
</evidence>
<feature type="region of interest" description="Disordered" evidence="1">
    <location>
        <begin position="15"/>
        <end position="35"/>
    </location>
</feature>
<name>A0A5B7IMJ0_PORTR</name>
<dbReference type="AlphaFoldDB" id="A0A5B7IMJ0"/>
<protein>
    <submittedName>
        <fullName evidence="3">Uncharacterized protein</fullName>
    </submittedName>
</protein>
<comment type="caution">
    <text evidence="3">The sequence shown here is derived from an EMBL/GenBank/DDBJ whole genome shotgun (WGS) entry which is preliminary data.</text>
</comment>
<feature type="compositionally biased region" description="Pro residues" evidence="1">
    <location>
        <begin position="25"/>
        <end position="35"/>
    </location>
</feature>
<accession>A0A5B7IMJ0</accession>
<evidence type="ECO:0000256" key="2">
    <source>
        <dbReference type="SAM" id="Phobius"/>
    </source>
</evidence>
<gene>
    <name evidence="3" type="ORF">E2C01_080562</name>
</gene>
<dbReference type="Proteomes" id="UP000324222">
    <property type="component" value="Unassembled WGS sequence"/>
</dbReference>
<keyword evidence="2" id="KW-0812">Transmembrane</keyword>
<evidence type="ECO:0000256" key="1">
    <source>
        <dbReference type="SAM" id="MobiDB-lite"/>
    </source>
</evidence>
<organism evidence="3 4">
    <name type="scientific">Portunus trituberculatus</name>
    <name type="common">Swimming crab</name>
    <name type="synonym">Neptunus trituberculatus</name>
    <dbReference type="NCBI Taxonomy" id="210409"/>
    <lineage>
        <taxon>Eukaryota</taxon>
        <taxon>Metazoa</taxon>
        <taxon>Ecdysozoa</taxon>
        <taxon>Arthropoda</taxon>
        <taxon>Crustacea</taxon>
        <taxon>Multicrustacea</taxon>
        <taxon>Malacostraca</taxon>
        <taxon>Eumalacostraca</taxon>
        <taxon>Eucarida</taxon>
        <taxon>Decapoda</taxon>
        <taxon>Pleocyemata</taxon>
        <taxon>Brachyura</taxon>
        <taxon>Eubrachyura</taxon>
        <taxon>Portunoidea</taxon>
        <taxon>Portunidae</taxon>
        <taxon>Portuninae</taxon>
        <taxon>Portunus</taxon>
    </lineage>
</organism>
<dbReference type="EMBL" id="VSRR010069497">
    <property type="protein sequence ID" value="MPC85770.1"/>
    <property type="molecule type" value="Genomic_DNA"/>
</dbReference>
<keyword evidence="2" id="KW-0472">Membrane</keyword>
<proteinExistence type="predicted"/>
<evidence type="ECO:0000313" key="4">
    <source>
        <dbReference type="Proteomes" id="UP000324222"/>
    </source>
</evidence>